<protein>
    <submittedName>
        <fullName evidence="10">3-methylcrotonyl-CoA carboxylase subunit alpha</fullName>
    </submittedName>
</protein>
<dbReference type="InterPro" id="IPR005481">
    <property type="entry name" value="BC-like_N"/>
</dbReference>
<dbReference type="InterPro" id="IPR000089">
    <property type="entry name" value="Biotin_lipoyl"/>
</dbReference>
<dbReference type="InterPro" id="IPR050856">
    <property type="entry name" value="Biotin_carboxylase_complex"/>
</dbReference>
<keyword evidence="11" id="KW-1185">Reference proteome</keyword>
<evidence type="ECO:0000256" key="1">
    <source>
        <dbReference type="ARBA" id="ARBA00001953"/>
    </source>
</evidence>
<dbReference type="InterPro" id="IPR001882">
    <property type="entry name" value="Biotin_BS"/>
</dbReference>
<dbReference type="SUPFAM" id="SSF56059">
    <property type="entry name" value="Glutathione synthetase ATP-binding domain-like"/>
    <property type="match status" value="1"/>
</dbReference>
<dbReference type="Pfam" id="PF02786">
    <property type="entry name" value="CPSase_L_D2"/>
    <property type="match status" value="1"/>
</dbReference>
<organism evidence="10 11">
    <name type="scientific">Glycocaulis albus</name>
    <dbReference type="NCBI Taxonomy" id="1382801"/>
    <lineage>
        <taxon>Bacteria</taxon>
        <taxon>Pseudomonadati</taxon>
        <taxon>Pseudomonadota</taxon>
        <taxon>Alphaproteobacteria</taxon>
        <taxon>Maricaulales</taxon>
        <taxon>Maricaulaceae</taxon>
        <taxon>Glycocaulis</taxon>
    </lineage>
</organism>
<feature type="domain" description="Biotin carboxylation" evidence="9">
    <location>
        <begin position="1"/>
        <end position="452"/>
    </location>
</feature>
<evidence type="ECO:0000256" key="5">
    <source>
        <dbReference type="ARBA" id="ARBA00023267"/>
    </source>
</evidence>
<proteinExistence type="predicted"/>
<keyword evidence="2" id="KW-0436">Ligase</keyword>
<dbReference type="PROSITE" id="PS50979">
    <property type="entry name" value="BC"/>
    <property type="match status" value="1"/>
</dbReference>
<dbReference type="Pfam" id="PF00289">
    <property type="entry name" value="Biotin_carb_N"/>
    <property type="match status" value="1"/>
</dbReference>
<dbReference type="InterPro" id="IPR011054">
    <property type="entry name" value="Rudment_hybrid_motif"/>
</dbReference>
<dbReference type="Gene3D" id="2.40.50.100">
    <property type="match status" value="1"/>
</dbReference>
<dbReference type="Gene3D" id="3.30.700.40">
    <property type="match status" value="1"/>
</dbReference>
<dbReference type="InterPro" id="IPR011053">
    <property type="entry name" value="Single_hybrid_motif"/>
</dbReference>
<evidence type="ECO:0000259" key="9">
    <source>
        <dbReference type="PROSITE" id="PS50979"/>
    </source>
</evidence>
<evidence type="ECO:0000259" key="8">
    <source>
        <dbReference type="PROSITE" id="PS50975"/>
    </source>
</evidence>
<evidence type="ECO:0000313" key="10">
    <source>
        <dbReference type="EMBL" id="GGH02411.1"/>
    </source>
</evidence>
<dbReference type="Gene3D" id="3.30.470.20">
    <property type="entry name" value="ATP-grasp fold, B domain"/>
    <property type="match status" value="1"/>
</dbReference>
<dbReference type="Proteomes" id="UP000648722">
    <property type="component" value="Unassembled WGS sequence"/>
</dbReference>
<dbReference type="SMART" id="SM00878">
    <property type="entry name" value="Biotin_carb_C"/>
    <property type="match status" value="1"/>
</dbReference>
<feature type="domain" description="ATP-grasp" evidence="8">
    <location>
        <begin position="120"/>
        <end position="322"/>
    </location>
</feature>
<dbReference type="SUPFAM" id="SSF52440">
    <property type="entry name" value="PreATP-grasp domain"/>
    <property type="match status" value="1"/>
</dbReference>
<dbReference type="InterPro" id="IPR005482">
    <property type="entry name" value="Biotin_COase_C"/>
</dbReference>
<reference evidence="11" key="1">
    <citation type="journal article" date="2019" name="Int. J. Syst. Evol. Microbiol.">
        <title>The Global Catalogue of Microorganisms (GCM) 10K type strain sequencing project: providing services to taxonomists for standard genome sequencing and annotation.</title>
        <authorList>
            <consortium name="The Broad Institute Genomics Platform"/>
            <consortium name="The Broad Institute Genome Sequencing Center for Infectious Disease"/>
            <person name="Wu L."/>
            <person name="Ma J."/>
        </authorList>
    </citation>
    <scope>NUCLEOTIDE SEQUENCE [LARGE SCALE GENOMIC DNA]</scope>
    <source>
        <strain evidence="11">CGMCC 1.12766</strain>
    </source>
</reference>
<dbReference type="PROSITE" id="PS00188">
    <property type="entry name" value="BIOTIN"/>
    <property type="match status" value="1"/>
</dbReference>
<accession>A0ABQ1XTG6</accession>
<dbReference type="InterPro" id="IPR005479">
    <property type="entry name" value="CPAse_ATP-bd"/>
</dbReference>
<dbReference type="PANTHER" id="PTHR18866:SF33">
    <property type="entry name" value="METHYLCROTONOYL-COA CARBOXYLASE SUBUNIT ALPHA, MITOCHONDRIAL-RELATED"/>
    <property type="match status" value="1"/>
</dbReference>
<dbReference type="Pfam" id="PF02785">
    <property type="entry name" value="Biotin_carb_C"/>
    <property type="match status" value="1"/>
</dbReference>
<dbReference type="RefSeq" id="WP_188452271.1">
    <property type="nucleotide sequence ID" value="NZ_BMFS01000007.1"/>
</dbReference>
<dbReference type="InterPro" id="IPR011764">
    <property type="entry name" value="Biotin_carboxylation_dom"/>
</dbReference>
<feature type="domain" description="Lipoyl-binding" evidence="7">
    <location>
        <begin position="576"/>
        <end position="654"/>
    </location>
</feature>
<dbReference type="CDD" id="cd06850">
    <property type="entry name" value="biotinyl_domain"/>
    <property type="match status" value="1"/>
</dbReference>
<evidence type="ECO:0000256" key="4">
    <source>
        <dbReference type="ARBA" id="ARBA00022840"/>
    </source>
</evidence>
<dbReference type="InterPro" id="IPR048429">
    <property type="entry name" value="MCC_alpha_BT"/>
</dbReference>
<keyword evidence="5" id="KW-0092">Biotin</keyword>
<dbReference type="PROSITE" id="PS50968">
    <property type="entry name" value="BIOTINYL_LIPOYL"/>
    <property type="match status" value="1"/>
</dbReference>
<dbReference type="InterPro" id="IPR016185">
    <property type="entry name" value="PreATP-grasp_dom_sf"/>
</dbReference>
<dbReference type="PROSITE" id="PS50975">
    <property type="entry name" value="ATP_GRASP"/>
    <property type="match status" value="1"/>
</dbReference>
<dbReference type="EMBL" id="BMFS01000007">
    <property type="protein sequence ID" value="GGH02411.1"/>
    <property type="molecule type" value="Genomic_DNA"/>
</dbReference>
<dbReference type="Pfam" id="PF00364">
    <property type="entry name" value="Biotin_lipoyl"/>
    <property type="match status" value="1"/>
</dbReference>
<dbReference type="PANTHER" id="PTHR18866">
    <property type="entry name" value="CARBOXYLASE:PYRUVATE/ACETYL-COA/PROPIONYL-COA CARBOXYLASE"/>
    <property type="match status" value="1"/>
</dbReference>
<dbReference type="PROSITE" id="PS00867">
    <property type="entry name" value="CPSASE_2"/>
    <property type="match status" value="1"/>
</dbReference>
<dbReference type="Pfam" id="PF21139">
    <property type="entry name" value="BT_MCC_alpha"/>
    <property type="match status" value="1"/>
</dbReference>
<dbReference type="InterPro" id="IPR011761">
    <property type="entry name" value="ATP-grasp"/>
</dbReference>
<sequence>MIKKLLIANRGEIACRVIRSARQMGIATVAVYSDADRRAPHVKMADEAVHIGPAPARESYLVADRIIKAAKDTGADAIHPGYGFLSENAGFARECAKNDIIFVGPSPEAIDAMGLKDRAKALMEKAGVPVTPGYHGENQDPDFLKEQADQIGYPVLIKAVAGGGGKGMRKVEKSADFAAALDSCKREAASSFGDVNVLIEKYITSPRHIEVQVFGDSHGQVIHLFERDCSLQRRHQKVLEEAPAPGMSAAVREAMCSAAVRAAQAVNYAGAGTVEFIVDGSGELRADGFYFMEMNTRLQVEHPVTEMVTGLDLVKLQLEVAAGGKVPPQDEITLSGHAIEARLYAEDPATGFLPSTGPLTLLSLPEWQRAIRVDSGVEQGGEVTMFYDPMIAKIIAHGEDRTDAIDRLVDAIDSDVGVWPVRTNAGFLRAALSHGEFRAGDVYTGFIEKHLDALVPTGTPVLHFAAAGLAALSETGDPVDPWSRRSGFRLNAPARLETVFDSAGERCVVRLNEGDIAVGGQRITVRGVHDASDAVTYAELADDSGASLTAIVDHRADGWLVTLRGQSILVRPFGAGADIDALAGGDAIKAPMPGKLLSLSVKEGDTVTKGQTLAVMEAMKMEMALTAPRDGVIETVNAAEGQQVNEGDVLIALAEEAG</sequence>
<evidence type="ECO:0000313" key="11">
    <source>
        <dbReference type="Proteomes" id="UP000648722"/>
    </source>
</evidence>
<evidence type="ECO:0000259" key="7">
    <source>
        <dbReference type="PROSITE" id="PS50968"/>
    </source>
</evidence>
<keyword evidence="3 6" id="KW-0547">Nucleotide-binding</keyword>
<comment type="cofactor">
    <cofactor evidence="1">
        <name>biotin</name>
        <dbReference type="ChEBI" id="CHEBI:57586"/>
    </cofactor>
</comment>
<dbReference type="SUPFAM" id="SSF51246">
    <property type="entry name" value="Rudiment single hybrid motif"/>
    <property type="match status" value="1"/>
</dbReference>
<dbReference type="SUPFAM" id="SSF51230">
    <property type="entry name" value="Single hybrid motif"/>
    <property type="match status" value="1"/>
</dbReference>
<comment type="caution">
    <text evidence="10">The sequence shown here is derived from an EMBL/GenBank/DDBJ whole genome shotgun (WGS) entry which is preliminary data.</text>
</comment>
<keyword evidence="4 6" id="KW-0067">ATP-binding</keyword>
<gene>
    <name evidence="10" type="ORF">GCM10007420_18340</name>
</gene>
<name>A0ABQ1XTG6_9PROT</name>
<evidence type="ECO:0000256" key="2">
    <source>
        <dbReference type="ARBA" id="ARBA00022598"/>
    </source>
</evidence>
<evidence type="ECO:0000256" key="3">
    <source>
        <dbReference type="ARBA" id="ARBA00022741"/>
    </source>
</evidence>
<evidence type="ECO:0000256" key="6">
    <source>
        <dbReference type="PROSITE-ProRule" id="PRU00409"/>
    </source>
</evidence>